<dbReference type="RefSeq" id="WP_058699483.1">
    <property type="nucleotide sequence ID" value="NZ_CP013690.1"/>
</dbReference>
<dbReference type="KEGG" id="mod:AS202_11725"/>
<feature type="transmembrane region" description="Helical" evidence="1">
    <location>
        <begin position="205"/>
        <end position="236"/>
    </location>
</feature>
<proteinExistence type="predicted"/>
<name>A0AAI8C6C6_9FLAO</name>
<keyword evidence="1" id="KW-0472">Membrane</keyword>
<evidence type="ECO:0008006" key="4">
    <source>
        <dbReference type="Google" id="ProtNLM"/>
    </source>
</evidence>
<evidence type="ECO:0000313" key="3">
    <source>
        <dbReference type="Proteomes" id="UP000069030"/>
    </source>
</evidence>
<dbReference type="EMBL" id="CP013690">
    <property type="protein sequence ID" value="ALU26771.1"/>
    <property type="molecule type" value="Genomic_DNA"/>
</dbReference>
<keyword evidence="1" id="KW-0812">Transmembrane</keyword>
<feature type="transmembrane region" description="Helical" evidence="1">
    <location>
        <begin position="32"/>
        <end position="56"/>
    </location>
</feature>
<keyword evidence="1" id="KW-1133">Transmembrane helix</keyword>
<organism evidence="2 3">
    <name type="scientific">Myroides odoratimimus</name>
    <dbReference type="NCBI Taxonomy" id="76832"/>
    <lineage>
        <taxon>Bacteria</taxon>
        <taxon>Pseudomonadati</taxon>
        <taxon>Bacteroidota</taxon>
        <taxon>Flavobacteriia</taxon>
        <taxon>Flavobacteriales</taxon>
        <taxon>Flavobacteriaceae</taxon>
        <taxon>Myroides</taxon>
    </lineage>
</organism>
<protein>
    <recommendedName>
        <fullName evidence="4">Glycerophosphoryl diester phosphodiesterase membrane domain-containing protein</fullName>
    </recommendedName>
</protein>
<feature type="transmembrane region" description="Helical" evidence="1">
    <location>
        <begin position="76"/>
        <end position="101"/>
    </location>
</feature>
<gene>
    <name evidence="2" type="ORF">AS202_11725</name>
</gene>
<reference evidence="2 3" key="1">
    <citation type="journal article" date="2016" name="J. Zhejiang Univ. Sci. B">
        <title>Antibiotic resistance mechanisms of Myroides sp.</title>
        <authorList>
            <person name="Hu S."/>
            <person name="Yuan S."/>
            <person name="Qu H."/>
            <person name="Jiang T."/>
            <person name="Zhou Y."/>
            <person name="Wang M."/>
            <person name="Ming D."/>
        </authorList>
    </citation>
    <scope>NUCLEOTIDE SEQUENCE [LARGE SCALE GENOMIC DNA]</scope>
    <source>
        <strain evidence="2 3">PR63039</strain>
    </source>
</reference>
<evidence type="ECO:0000256" key="1">
    <source>
        <dbReference type="SAM" id="Phobius"/>
    </source>
</evidence>
<feature type="transmembrane region" description="Helical" evidence="1">
    <location>
        <begin position="256"/>
        <end position="278"/>
    </location>
</feature>
<sequence length="306" mass="35023">MFVVFKKRDFSDLMNDTISFFKIEGKPFFKNYFTLCGILLLVLFVCTYFLFDMVFAASSSAKNSAIDAFIDNNAGLFFLIILVAAVVTILISIIAMSYPVYYLKAMVEHPKDYQDIKHVINPLKKDIWRLLGFALASFFTIFPLIIIAFSIAAVLIFLLIGIPLLLIMMPAVASWINLAYYEYVTNRSGIYESYQTAYYMLKSKFWIIIGNTFLVYLVIQIVTMTLNIITQIMFYGGTIFSEKSSYDLEETQGFKLMLIGIIILSTLVSFVMNNIMLINQGLVYYSIREQKENTQSHADIDMIGKN</sequence>
<dbReference type="AlphaFoldDB" id="A0AAI8C6C6"/>
<dbReference type="Proteomes" id="UP000069030">
    <property type="component" value="Chromosome"/>
</dbReference>
<feature type="transmembrane region" description="Helical" evidence="1">
    <location>
        <begin position="164"/>
        <end position="184"/>
    </location>
</feature>
<evidence type="ECO:0000313" key="2">
    <source>
        <dbReference type="EMBL" id="ALU26771.1"/>
    </source>
</evidence>
<feature type="transmembrane region" description="Helical" evidence="1">
    <location>
        <begin position="130"/>
        <end position="158"/>
    </location>
</feature>
<accession>A0AAI8C6C6</accession>